<feature type="region of interest" description="Disordered" evidence="4">
    <location>
        <begin position="175"/>
        <end position="197"/>
    </location>
</feature>
<keyword evidence="2" id="KW-0645">Protease</keyword>
<evidence type="ECO:0000256" key="3">
    <source>
        <dbReference type="ARBA" id="ARBA00022801"/>
    </source>
</evidence>
<feature type="compositionally biased region" description="Low complexity" evidence="4">
    <location>
        <begin position="175"/>
        <end position="188"/>
    </location>
</feature>
<proteinExistence type="inferred from homology"/>
<name>A0ABY1VNB3_9ACTO</name>
<gene>
    <name evidence="6" type="primary">degP</name>
    <name evidence="6" type="ORF">NCTC11535_00902</name>
</gene>
<dbReference type="EC" id="3.4.21.107" evidence="6"/>
<dbReference type="InterPro" id="IPR043504">
    <property type="entry name" value="Peptidase_S1_PA_chymotrypsin"/>
</dbReference>
<keyword evidence="7" id="KW-1185">Reference proteome</keyword>
<keyword evidence="3 6" id="KW-0378">Hydrolase</keyword>
<sequence length="532" mass="53012">MSTYDEFPGTPDRNGTDPRSASDDPELRSATRQLPAADSLTDSSQSVGGEPAQAPAPYAESSAFNAPAYSGSRYTAAPQTPAGYSFDRPAASTAAGFGASAVGASDSAAAGFDAADPLGYSGANYAPPAAPATRVRERRRGPGWGALVGATVAAALVASGGTVTATHFLNEPKAASSSVSAGPSPVQAGTTKTVNATNGVPDWQGVAATVSNTVVAITVAGNNGTSQGSGVIYDSAGHIITNNHVVQGAKQIQATLADGRIYEAKLTGTDPATDLAVIQLVNPPKDLVTANVGDSDALKIGQGVMAIGNPLGLSSTVTTGIVSALNRPVVTKQEQESQEDEEQQDPGGVGGLLGGLLGGKPKASSQVVTNAVQVDAAINPGNSGGPLFDEHGQVVGINSSIATASQGSNGSIGIGFAIPSKLAKKIADQIIASGKATHAYLGVTLRDGAASVGEVTRAGAKVESVESGSPAANAGLKPEDVITAIDGKSTNQSAALTGFVRQYSSGAEVTLTIIRGGQQQEVKVALAERADS</sequence>
<dbReference type="InterPro" id="IPR036034">
    <property type="entry name" value="PDZ_sf"/>
</dbReference>
<feature type="compositionally biased region" description="Basic and acidic residues" evidence="4">
    <location>
        <begin position="14"/>
        <end position="29"/>
    </location>
</feature>
<dbReference type="PANTHER" id="PTHR43343">
    <property type="entry name" value="PEPTIDASE S12"/>
    <property type="match status" value="1"/>
</dbReference>
<evidence type="ECO:0000256" key="4">
    <source>
        <dbReference type="SAM" id="MobiDB-lite"/>
    </source>
</evidence>
<dbReference type="Proteomes" id="UP000250006">
    <property type="component" value="Unassembled WGS sequence"/>
</dbReference>
<dbReference type="EMBL" id="UAPQ01000006">
    <property type="protein sequence ID" value="SPT53242.1"/>
    <property type="molecule type" value="Genomic_DNA"/>
</dbReference>
<feature type="region of interest" description="Disordered" evidence="4">
    <location>
        <begin position="328"/>
        <end position="355"/>
    </location>
</feature>
<organism evidence="6 7">
    <name type="scientific">Actinomyces bovis</name>
    <dbReference type="NCBI Taxonomy" id="1658"/>
    <lineage>
        <taxon>Bacteria</taxon>
        <taxon>Bacillati</taxon>
        <taxon>Actinomycetota</taxon>
        <taxon>Actinomycetes</taxon>
        <taxon>Actinomycetales</taxon>
        <taxon>Actinomycetaceae</taxon>
        <taxon>Actinomyces</taxon>
    </lineage>
</organism>
<dbReference type="Gene3D" id="2.30.42.10">
    <property type="match status" value="1"/>
</dbReference>
<dbReference type="PROSITE" id="PS50106">
    <property type="entry name" value="PDZ"/>
    <property type="match status" value="1"/>
</dbReference>
<dbReference type="InterPro" id="IPR051201">
    <property type="entry name" value="Chloro_Bact_Ser_Proteases"/>
</dbReference>
<comment type="similarity">
    <text evidence="1">Belongs to the peptidase S1C family.</text>
</comment>
<feature type="region of interest" description="Disordered" evidence="4">
    <location>
        <begin position="1"/>
        <end position="59"/>
    </location>
</feature>
<protein>
    <submittedName>
        <fullName evidence="6">Periplasmic serine endoprotease DegP</fullName>
        <ecNumber evidence="6">3.4.21.107</ecNumber>
    </submittedName>
</protein>
<dbReference type="Pfam" id="PF13365">
    <property type="entry name" value="Trypsin_2"/>
    <property type="match status" value="1"/>
</dbReference>
<dbReference type="Pfam" id="PF13180">
    <property type="entry name" value="PDZ_2"/>
    <property type="match status" value="1"/>
</dbReference>
<accession>A0ABY1VNB3</accession>
<dbReference type="Gene3D" id="2.40.10.10">
    <property type="entry name" value="Trypsin-like serine proteases"/>
    <property type="match status" value="2"/>
</dbReference>
<dbReference type="InterPro" id="IPR001478">
    <property type="entry name" value="PDZ"/>
</dbReference>
<dbReference type="InterPro" id="IPR009003">
    <property type="entry name" value="Peptidase_S1_PA"/>
</dbReference>
<dbReference type="PRINTS" id="PR00834">
    <property type="entry name" value="PROTEASES2C"/>
</dbReference>
<comment type="caution">
    <text evidence="6">The sequence shown here is derived from an EMBL/GenBank/DDBJ whole genome shotgun (WGS) entry which is preliminary data.</text>
</comment>
<evidence type="ECO:0000259" key="5">
    <source>
        <dbReference type="PROSITE" id="PS50106"/>
    </source>
</evidence>
<dbReference type="GO" id="GO:0016787">
    <property type="term" value="F:hydrolase activity"/>
    <property type="evidence" value="ECO:0007669"/>
    <property type="project" value="UniProtKB-KW"/>
</dbReference>
<dbReference type="SMART" id="SM00228">
    <property type="entry name" value="PDZ"/>
    <property type="match status" value="1"/>
</dbReference>
<feature type="domain" description="PDZ" evidence="5">
    <location>
        <begin position="430"/>
        <end position="517"/>
    </location>
</feature>
<evidence type="ECO:0000256" key="2">
    <source>
        <dbReference type="ARBA" id="ARBA00022670"/>
    </source>
</evidence>
<dbReference type="SUPFAM" id="SSF50494">
    <property type="entry name" value="Trypsin-like serine proteases"/>
    <property type="match status" value="1"/>
</dbReference>
<dbReference type="InterPro" id="IPR001940">
    <property type="entry name" value="Peptidase_S1C"/>
</dbReference>
<reference evidence="6 7" key="1">
    <citation type="submission" date="2018-06" db="EMBL/GenBank/DDBJ databases">
        <authorList>
            <consortium name="Pathogen Informatics"/>
            <person name="Doyle S."/>
        </authorList>
    </citation>
    <scope>NUCLEOTIDE SEQUENCE [LARGE SCALE GENOMIC DNA]</scope>
    <source>
        <strain evidence="6 7">NCTC11535</strain>
    </source>
</reference>
<evidence type="ECO:0000313" key="7">
    <source>
        <dbReference type="Proteomes" id="UP000250006"/>
    </source>
</evidence>
<evidence type="ECO:0000313" key="6">
    <source>
        <dbReference type="EMBL" id="SPT53242.1"/>
    </source>
</evidence>
<dbReference type="RefSeq" id="WP_111836199.1">
    <property type="nucleotide sequence ID" value="NZ_UAPQ01000006.1"/>
</dbReference>
<evidence type="ECO:0000256" key="1">
    <source>
        <dbReference type="ARBA" id="ARBA00010541"/>
    </source>
</evidence>
<dbReference type="SUPFAM" id="SSF50156">
    <property type="entry name" value="PDZ domain-like"/>
    <property type="match status" value="1"/>
</dbReference>
<dbReference type="PANTHER" id="PTHR43343:SF3">
    <property type="entry name" value="PROTEASE DO-LIKE 8, CHLOROPLASTIC"/>
    <property type="match status" value="1"/>
</dbReference>